<dbReference type="Proteomes" id="UP001597365">
    <property type="component" value="Unassembled WGS sequence"/>
</dbReference>
<protein>
    <submittedName>
        <fullName evidence="4">DegT/DnrJ/EryC1/StrS family aminotransferase</fullName>
    </submittedName>
</protein>
<reference evidence="5" key="1">
    <citation type="journal article" date="2019" name="Int. J. Syst. Evol. Microbiol.">
        <title>The Global Catalogue of Microorganisms (GCM) 10K type strain sequencing project: providing services to taxonomists for standard genome sequencing and annotation.</title>
        <authorList>
            <consortium name="The Broad Institute Genomics Platform"/>
            <consortium name="The Broad Institute Genome Sequencing Center for Infectious Disease"/>
            <person name="Wu L."/>
            <person name="Ma J."/>
        </authorList>
    </citation>
    <scope>NUCLEOTIDE SEQUENCE [LARGE SCALE GENOMIC DNA]</scope>
    <source>
        <strain evidence="5">CGMCC 4.7455</strain>
    </source>
</reference>
<dbReference type="SUPFAM" id="SSF53383">
    <property type="entry name" value="PLP-dependent transferases"/>
    <property type="match status" value="1"/>
</dbReference>
<dbReference type="RefSeq" id="WP_380904020.1">
    <property type="nucleotide sequence ID" value="NZ_JBHUFU010000019.1"/>
</dbReference>
<dbReference type="PIRSF" id="PIRSF000390">
    <property type="entry name" value="PLP_StrS"/>
    <property type="match status" value="1"/>
</dbReference>
<comment type="similarity">
    <text evidence="2 3">Belongs to the DegT/DnrJ/EryC1 family.</text>
</comment>
<evidence type="ECO:0000313" key="4">
    <source>
        <dbReference type="EMBL" id="MFD1832783.1"/>
    </source>
</evidence>
<evidence type="ECO:0000256" key="3">
    <source>
        <dbReference type="RuleBase" id="RU004508"/>
    </source>
</evidence>
<dbReference type="PANTHER" id="PTHR30244:SF9">
    <property type="entry name" value="PROTEIN RV3402C"/>
    <property type="match status" value="1"/>
</dbReference>
<sequence length="396" mass="42493">MTGGARVFDEPLHVGRPNVGDRARLRERIDGALDRLWFTNNGPLVREFEERVAELAGTRHCVAVSNATTGIQVAAKAVGIGIGDEVIVPSFTWVATPHALDWIGAVPVFCDVDEATGTADVAHVEKLIGPRTRGILGVHVFGHPCRIDELTALADRHGIPLLFDAAHALGCTYRGKPIGGFGAAEIFSFQATKFVNSFEGGAIVTDDDELADRARAMRHQGLNPDHEITGSGTVARMHEISAAMGLTSLEAADTFTEVNRRNHRLYEEELSDVPGIRVRRQAAGELTNCQYVVIEVDAPRAGLDRDTLNSVLHRHNVLARPYFSPGCHDSEPYRSDPARHAPDPLPRTEALTRRVLSLPTGMAVGPAEVAGVCAVIREAVSAARSGAADGILIPTA</sequence>
<dbReference type="Gene3D" id="3.90.1150.10">
    <property type="entry name" value="Aspartate Aminotransferase, domain 1"/>
    <property type="match status" value="1"/>
</dbReference>
<evidence type="ECO:0000256" key="2">
    <source>
        <dbReference type="ARBA" id="ARBA00037999"/>
    </source>
</evidence>
<organism evidence="4 5">
    <name type="scientific">Streptomyces desertarenae</name>
    <dbReference type="NCBI Taxonomy" id="2666184"/>
    <lineage>
        <taxon>Bacteria</taxon>
        <taxon>Bacillati</taxon>
        <taxon>Actinomycetota</taxon>
        <taxon>Actinomycetes</taxon>
        <taxon>Kitasatosporales</taxon>
        <taxon>Streptomycetaceae</taxon>
        <taxon>Streptomyces</taxon>
    </lineage>
</organism>
<gene>
    <name evidence="4" type="ORF">ACFSJS_24515</name>
</gene>
<dbReference type="CDD" id="cd00616">
    <property type="entry name" value="AHBA_syn"/>
    <property type="match status" value="1"/>
</dbReference>
<keyword evidence="4" id="KW-0032">Aminotransferase</keyword>
<dbReference type="EMBL" id="JBHUFU010000019">
    <property type="protein sequence ID" value="MFD1832783.1"/>
    <property type="molecule type" value="Genomic_DNA"/>
</dbReference>
<dbReference type="Gene3D" id="3.40.640.10">
    <property type="entry name" value="Type I PLP-dependent aspartate aminotransferase-like (Major domain)"/>
    <property type="match status" value="1"/>
</dbReference>
<dbReference type="InterPro" id="IPR015421">
    <property type="entry name" value="PyrdxlP-dep_Trfase_major"/>
</dbReference>
<dbReference type="InterPro" id="IPR000653">
    <property type="entry name" value="DegT/StrS_aminotransferase"/>
</dbReference>
<dbReference type="GO" id="GO:0008483">
    <property type="term" value="F:transaminase activity"/>
    <property type="evidence" value="ECO:0007669"/>
    <property type="project" value="UniProtKB-KW"/>
</dbReference>
<dbReference type="PANTHER" id="PTHR30244">
    <property type="entry name" value="TRANSAMINASE"/>
    <property type="match status" value="1"/>
</dbReference>
<keyword evidence="1 3" id="KW-0663">Pyridoxal phosphate</keyword>
<dbReference type="InterPro" id="IPR015422">
    <property type="entry name" value="PyrdxlP-dep_Trfase_small"/>
</dbReference>
<dbReference type="InterPro" id="IPR015424">
    <property type="entry name" value="PyrdxlP-dep_Trfase"/>
</dbReference>
<proteinExistence type="inferred from homology"/>
<comment type="caution">
    <text evidence="4">The sequence shown here is derived from an EMBL/GenBank/DDBJ whole genome shotgun (WGS) entry which is preliminary data.</text>
</comment>
<dbReference type="Pfam" id="PF01041">
    <property type="entry name" value="DegT_DnrJ_EryC1"/>
    <property type="match status" value="1"/>
</dbReference>
<accession>A0ABW4PQ01</accession>
<name>A0ABW4PQ01_9ACTN</name>
<keyword evidence="4" id="KW-0808">Transferase</keyword>
<evidence type="ECO:0000313" key="5">
    <source>
        <dbReference type="Proteomes" id="UP001597365"/>
    </source>
</evidence>
<evidence type="ECO:0000256" key="1">
    <source>
        <dbReference type="ARBA" id="ARBA00022898"/>
    </source>
</evidence>
<keyword evidence="5" id="KW-1185">Reference proteome</keyword>